<dbReference type="EMBL" id="JAYMYQ010000005">
    <property type="protein sequence ID" value="KAK7328616.1"/>
    <property type="molecule type" value="Genomic_DNA"/>
</dbReference>
<accession>A0AAN9L4K2</accession>
<sequence>MNECSKSCDEVNYSLHVIKRCKHSIMSEALFLREKPFWRGRTLSSEKKRRRRFLLRALCFIHYPLISLGGFEKSLAISLSSCVSSVSKPSHHSKNQAELVKYRDSLQGLVGTVYERIITVEAVAEELLFQSYEFWCHTFDRWCMQIWSYDHCYGMNVYSGAARRSWLPAVFLRLGRSLFAYQHVRSWHLCLVYKGIKAPNNLVEFRILYIYWSYGHLWAITRGLVVRRAALALQASTIEPLPGAHNSFKFVMLNRKPWHDQCMLHWLLPRMSIHDLELNWYAYGWLGSSYKVNGSHLRGTLRARCNGISYALLVLIRQQAG</sequence>
<protein>
    <submittedName>
        <fullName evidence="1">Uncharacterized protein</fullName>
    </submittedName>
</protein>
<evidence type="ECO:0000313" key="2">
    <source>
        <dbReference type="Proteomes" id="UP001367508"/>
    </source>
</evidence>
<reference evidence="1 2" key="1">
    <citation type="submission" date="2024-01" db="EMBL/GenBank/DDBJ databases">
        <title>The genomes of 5 underutilized Papilionoideae crops provide insights into root nodulation and disease resistanc.</title>
        <authorList>
            <person name="Jiang F."/>
        </authorList>
    </citation>
    <scope>NUCLEOTIDE SEQUENCE [LARGE SCALE GENOMIC DNA]</scope>
    <source>
        <strain evidence="1">LVBAO_FW01</strain>
        <tissue evidence="1">Leaves</tissue>
    </source>
</reference>
<dbReference type="AlphaFoldDB" id="A0AAN9L4K2"/>
<proteinExistence type="predicted"/>
<organism evidence="1 2">
    <name type="scientific">Canavalia gladiata</name>
    <name type="common">Sword bean</name>
    <name type="synonym">Dolichos gladiatus</name>
    <dbReference type="NCBI Taxonomy" id="3824"/>
    <lineage>
        <taxon>Eukaryota</taxon>
        <taxon>Viridiplantae</taxon>
        <taxon>Streptophyta</taxon>
        <taxon>Embryophyta</taxon>
        <taxon>Tracheophyta</taxon>
        <taxon>Spermatophyta</taxon>
        <taxon>Magnoliopsida</taxon>
        <taxon>eudicotyledons</taxon>
        <taxon>Gunneridae</taxon>
        <taxon>Pentapetalae</taxon>
        <taxon>rosids</taxon>
        <taxon>fabids</taxon>
        <taxon>Fabales</taxon>
        <taxon>Fabaceae</taxon>
        <taxon>Papilionoideae</taxon>
        <taxon>50 kb inversion clade</taxon>
        <taxon>NPAAA clade</taxon>
        <taxon>indigoferoid/millettioid clade</taxon>
        <taxon>Phaseoleae</taxon>
        <taxon>Canavalia</taxon>
    </lineage>
</organism>
<evidence type="ECO:0000313" key="1">
    <source>
        <dbReference type="EMBL" id="KAK7328616.1"/>
    </source>
</evidence>
<comment type="caution">
    <text evidence="1">The sequence shown here is derived from an EMBL/GenBank/DDBJ whole genome shotgun (WGS) entry which is preliminary data.</text>
</comment>
<gene>
    <name evidence="1" type="ORF">VNO77_22729</name>
</gene>
<keyword evidence="2" id="KW-1185">Reference proteome</keyword>
<name>A0AAN9L4K2_CANGL</name>
<dbReference type="Proteomes" id="UP001367508">
    <property type="component" value="Unassembled WGS sequence"/>
</dbReference>